<evidence type="ECO:0000256" key="1">
    <source>
        <dbReference type="SAM" id="Coils"/>
    </source>
</evidence>
<keyword evidence="3" id="KW-1185">Reference proteome</keyword>
<evidence type="ECO:0000313" key="3">
    <source>
        <dbReference type="Proteomes" id="UP000295414"/>
    </source>
</evidence>
<protein>
    <submittedName>
        <fullName evidence="2">Gam-like protein</fullName>
    </submittedName>
</protein>
<dbReference type="EMBL" id="SMAP01000001">
    <property type="protein sequence ID" value="TCT25927.1"/>
    <property type="molecule type" value="Genomic_DNA"/>
</dbReference>
<organism evidence="2 3">
    <name type="scientific">Thermomonas haemolytica</name>
    <dbReference type="NCBI Taxonomy" id="141949"/>
    <lineage>
        <taxon>Bacteria</taxon>
        <taxon>Pseudomonadati</taxon>
        <taxon>Pseudomonadota</taxon>
        <taxon>Gammaproteobacteria</taxon>
        <taxon>Lysobacterales</taxon>
        <taxon>Lysobacteraceae</taxon>
        <taxon>Thermomonas</taxon>
    </lineage>
</organism>
<proteinExistence type="predicted"/>
<reference evidence="2 3" key="1">
    <citation type="submission" date="2019-03" db="EMBL/GenBank/DDBJ databases">
        <title>Genomic Encyclopedia of Type Strains, Phase IV (KMG-IV): sequencing the most valuable type-strain genomes for metagenomic binning, comparative biology and taxonomic classification.</title>
        <authorList>
            <person name="Goeker M."/>
        </authorList>
    </citation>
    <scope>NUCLEOTIDE SEQUENCE [LARGE SCALE GENOMIC DNA]</scope>
    <source>
        <strain evidence="2 3">DSM 13605</strain>
    </source>
</reference>
<keyword evidence="1" id="KW-0175">Coiled coil</keyword>
<evidence type="ECO:0000313" key="2">
    <source>
        <dbReference type="EMBL" id="TCT25927.1"/>
    </source>
</evidence>
<dbReference type="RefSeq" id="WP_132982829.1">
    <property type="nucleotide sequence ID" value="NZ_MSZW01000024.1"/>
</dbReference>
<dbReference type="OrthoDB" id="7061174at2"/>
<dbReference type="AlphaFoldDB" id="A0A4R3NB59"/>
<feature type="coiled-coil region" evidence="1">
    <location>
        <begin position="28"/>
        <end position="73"/>
    </location>
</feature>
<accession>A0A4R3NB59</accession>
<gene>
    <name evidence="2" type="ORF">EDC34_101253</name>
</gene>
<dbReference type="SUPFAM" id="SSF161266">
    <property type="entry name" value="Gam-like"/>
    <property type="match status" value="1"/>
</dbReference>
<dbReference type="Proteomes" id="UP000295414">
    <property type="component" value="Unassembled WGS sequence"/>
</dbReference>
<sequence length="185" mass="20473">MSAPAESLTPLAESMALEAQAASLRGARDRLRDVANAIQQDIEAIKRAHLPALRDALAACAQAETDLRQAVEASPAELWRRTRTRMVHGIRIGWTKSRGKVEWDDEAKVIERIRRLLPAEQAALLIRVREAVHKPAVYDLTAGDLKRLGIRIEDDCDVVVVKDVAGELDRMLERLLADLTEEGAA</sequence>
<dbReference type="GO" id="GO:0042262">
    <property type="term" value="P:DNA protection"/>
    <property type="evidence" value="ECO:0007669"/>
    <property type="project" value="InterPro"/>
</dbReference>
<name>A0A4R3NB59_9GAMM</name>
<dbReference type="GO" id="GO:0003690">
    <property type="term" value="F:double-stranded DNA binding"/>
    <property type="evidence" value="ECO:0007669"/>
    <property type="project" value="InterPro"/>
</dbReference>
<comment type="caution">
    <text evidence="2">The sequence shown here is derived from an EMBL/GenBank/DDBJ whole genome shotgun (WGS) entry which is preliminary data.</text>
</comment>